<evidence type="ECO:0000313" key="3">
    <source>
        <dbReference type="RefSeq" id="XP_021850348.1"/>
    </source>
</evidence>
<keyword evidence="2" id="KW-1185">Reference proteome</keyword>
<feature type="transmembrane region" description="Helical" evidence="1">
    <location>
        <begin position="289"/>
        <end position="310"/>
    </location>
</feature>
<keyword evidence="1" id="KW-0812">Transmembrane</keyword>
<evidence type="ECO:0000256" key="1">
    <source>
        <dbReference type="SAM" id="Phobius"/>
    </source>
</evidence>
<dbReference type="GeneID" id="110789935"/>
<name>A0A9R0IJA3_SPIOL</name>
<dbReference type="PANTHER" id="PTHR11439:SF498">
    <property type="entry name" value="DNAK FAMILY PROTEIN"/>
    <property type="match status" value="1"/>
</dbReference>
<evidence type="ECO:0000313" key="2">
    <source>
        <dbReference type="Proteomes" id="UP000813463"/>
    </source>
</evidence>
<keyword evidence="1" id="KW-1133">Transmembrane helix</keyword>
<keyword evidence="1" id="KW-0472">Membrane</keyword>
<dbReference type="OrthoDB" id="414945at2759"/>
<organism evidence="2 3">
    <name type="scientific">Spinacia oleracea</name>
    <name type="common">Spinach</name>
    <dbReference type="NCBI Taxonomy" id="3562"/>
    <lineage>
        <taxon>Eukaryota</taxon>
        <taxon>Viridiplantae</taxon>
        <taxon>Streptophyta</taxon>
        <taxon>Embryophyta</taxon>
        <taxon>Tracheophyta</taxon>
        <taxon>Spermatophyta</taxon>
        <taxon>Magnoliopsida</taxon>
        <taxon>eudicotyledons</taxon>
        <taxon>Gunneridae</taxon>
        <taxon>Pentapetalae</taxon>
        <taxon>Caryophyllales</taxon>
        <taxon>Chenopodiaceae</taxon>
        <taxon>Chenopodioideae</taxon>
        <taxon>Anserineae</taxon>
        <taxon>Spinacia</taxon>
    </lineage>
</organism>
<dbReference type="CDD" id="cd09272">
    <property type="entry name" value="RNase_HI_RT_Ty1"/>
    <property type="match status" value="1"/>
</dbReference>
<accession>A0A9R0IJA3</accession>
<proteinExistence type="predicted"/>
<dbReference type="AlphaFoldDB" id="A0A9R0IJA3"/>
<gene>
    <name evidence="3" type="primary">LOC110789935</name>
</gene>
<dbReference type="PANTHER" id="PTHR11439">
    <property type="entry name" value="GAG-POL-RELATED RETROTRANSPOSON"/>
    <property type="match status" value="1"/>
</dbReference>
<reference evidence="2" key="1">
    <citation type="journal article" date="2021" name="Nat. Commun.">
        <title>Genomic analyses provide insights into spinach domestication and the genetic basis of agronomic traits.</title>
        <authorList>
            <person name="Cai X."/>
            <person name="Sun X."/>
            <person name="Xu C."/>
            <person name="Sun H."/>
            <person name="Wang X."/>
            <person name="Ge C."/>
            <person name="Zhang Z."/>
            <person name="Wang Q."/>
            <person name="Fei Z."/>
            <person name="Jiao C."/>
            <person name="Wang Q."/>
        </authorList>
    </citation>
    <scope>NUCLEOTIDE SEQUENCE [LARGE SCALE GENOMIC DNA]</scope>
    <source>
        <strain evidence="2">cv. Varoflay</strain>
    </source>
</reference>
<dbReference type="Proteomes" id="UP000813463">
    <property type="component" value="Chromosome 3"/>
</dbReference>
<protein>
    <submittedName>
        <fullName evidence="3">Uncharacterized mitochondrial protein AtMg00810-like</fullName>
    </submittedName>
</protein>
<dbReference type="KEGG" id="soe:110789935"/>
<dbReference type="InterPro" id="IPR043502">
    <property type="entry name" value="DNA/RNA_pol_sf"/>
</dbReference>
<dbReference type="RefSeq" id="XP_021850348.1">
    <property type="nucleotide sequence ID" value="XM_021994656.1"/>
</dbReference>
<sequence length="332" mass="37479">MGLLSYFLGIEVSNTPNNYILTQRKYTKEMLTDYELDISKPAVTPFPLNLKLSPEGDNYPNAGLCRCYVGKLNFLPHTRPDLSFDVQSLSQFSHSPKLSHIVSLTHTLGYVNHTTCQDIILRATYPLTLKDLSHSDWAACPSTRRSVTSYILLLGTSPISWKSKKQSTVSKSSSEAEYMEMSQVVGEVSWIVRLLQELGIQGLKPFQINCDNQYDLRIAKNPILHERKKHIEVDCHFTRDKVLKGLLNLPTQHQLADIFSKILLSSHHTNLFSKHGMVNVLYIPSLKGGVGVTFLLPLLTLCSLMFYISYIEQGTSMHLFTGNNTLTNRPAF</sequence>
<reference evidence="3" key="2">
    <citation type="submission" date="2025-08" db="UniProtKB">
        <authorList>
            <consortium name="RefSeq"/>
        </authorList>
    </citation>
    <scope>IDENTIFICATION</scope>
    <source>
        <tissue evidence="3">Leaf</tissue>
    </source>
</reference>
<dbReference type="SUPFAM" id="SSF56672">
    <property type="entry name" value="DNA/RNA polymerases"/>
    <property type="match status" value="1"/>
</dbReference>